<dbReference type="GO" id="GO:0042796">
    <property type="term" value="P:snRNA transcription by RNA polymerase III"/>
    <property type="evidence" value="ECO:0007669"/>
    <property type="project" value="TreeGrafter"/>
</dbReference>
<keyword evidence="9" id="KW-1185">Reference proteome</keyword>
<keyword evidence="5" id="KW-0539">Nucleus</keyword>
<dbReference type="GO" id="GO:0042795">
    <property type="term" value="P:snRNA transcription by RNA polymerase II"/>
    <property type="evidence" value="ECO:0007669"/>
    <property type="project" value="TreeGrafter"/>
</dbReference>
<dbReference type="OrthoDB" id="2143914at2759"/>
<dbReference type="PANTHER" id="PTHR46621:SF1">
    <property type="entry name" value="SNRNA-ACTIVATING PROTEIN COMPLEX SUBUNIT 4"/>
    <property type="match status" value="1"/>
</dbReference>
<feature type="domain" description="Myb-like" evidence="6">
    <location>
        <begin position="152"/>
        <end position="198"/>
    </location>
</feature>
<dbReference type="PROSITE" id="PS50090">
    <property type="entry name" value="MYB_LIKE"/>
    <property type="match status" value="2"/>
</dbReference>
<protein>
    <recommendedName>
        <fullName evidence="10">Myb-like DNA-binding domain containing protein</fullName>
    </recommendedName>
</protein>
<keyword evidence="1" id="KW-0677">Repeat</keyword>
<dbReference type="Gene3D" id="1.10.10.60">
    <property type="entry name" value="Homeodomain-like"/>
    <property type="match status" value="2"/>
</dbReference>
<dbReference type="GO" id="GO:0001006">
    <property type="term" value="F:RNA polymerase III type 3 promoter sequence-specific DNA binding"/>
    <property type="evidence" value="ECO:0007669"/>
    <property type="project" value="TreeGrafter"/>
</dbReference>
<name>A0A1J4KPE8_9EUKA</name>
<evidence type="ECO:0000259" key="6">
    <source>
        <dbReference type="PROSITE" id="PS50090"/>
    </source>
</evidence>
<evidence type="ECO:0000313" key="9">
    <source>
        <dbReference type="Proteomes" id="UP000179807"/>
    </source>
</evidence>
<sequence>MHEPPDIDPEIDKEKNTLLESIFNHQTQTPLTYPIPESLSPITFNFQNENFEIDHSQEIHHASNYNSPFTANAEYSLPANIDLSQYSYNQSSNSTNNIDNQSKQKTKFTEEEDEIIRKFVEEYGAHTWTRISPLIPNRTPRQVRERWVNYLSPDISRDPWTQEEDDLIMKLVDKFGKRWSYISRSFNKRTDVSIKNRYILLNRRKNSKMRKEMISKLSKKTINQLENKINVQKKKKTTSPDQPSLFTNLTNDNSTNINININHPDNIVSISNNVNFINNNDFVYNSINTTVDVSQLSNFMNVVNEHFEYYEPVADQPSYFQAPVDVSESDCDAYNDELVSFPFFI</sequence>
<gene>
    <name evidence="8" type="ORF">TRFO_03890</name>
</gene>
<dbReference type="SMART" id="SM00717">
    <property type="entry name" value="SANT"/>
    <property type="match status" value="2"/>
</dbReference>
<keyword evidence="4" id="KW-0804">Transcription</keyword>
<reference evidence="8" key="1">
    <citation type="submission" date="2016-10" db="EMBL/GenBank/DDBJ databases">
        <authorList>
            <person name="Benchimol M."/>
            <person name="Almeida L.G."/>
            <person name="Vasconcelos A.T."/>
            <person name="Perreira-Neves A."/>
            <person name="Rosa I.A."/>
            <person name="Tasca T."/>
            <person name="Bogo M.R."/>
            <person name="de Souza W."/>
        </authorList>
    </citation>
    <scope>NUCLEOTIDE SEQUENCE [LARGE SCALE GENOMIC DNA]</scope>
    <source>
        <strain evidence="8">K</strain>
    </source>
</reference>
<dbReference type="InterPro" id="IPR051575">
    <property type="entry name" value="Myb-like_DNA-bd"/>
</dbReference>
<feature type="domain" description="HTH myb-type" evidence="7">
    <location>
        <begin position="157"/>
        <end position="206"/>
    </location>
</feature>
<dbReference type="InterPro" id="IPR001005">
    <property type="entry name" value="SANT/Myb"/>
</dbReference>
<evidence type="ECO:0008006" key="10">
    <source>
        <dbReference type="Google" id="ProtNLM"/>
    </source>
</evidence>
<proteinExistence type="predicted"/>
<dbReference type="AlphaFoldDB" id="A0A1J4KPE8"/>
<feature type="domain" description="HTH myb-type" evidence="7">
    <location>
        <begin position="100"/>
        <end position="155"/>
    </location>
</feature>
<dbReference type="InterPro" id="IPR017930">
    <property type="entry name" value="Myb_dom"/>
</dbReference>
<evidence type="ECO:0000256" key="2">
    <source>
        <dbReference type="ARBA" id="ARBA00023015"/>
    </source>
</evidence>
<dbReference type="EMBL" id="MLAK01000582">
    <property type="protein sequence ID" value="OHT11668.1"/>
    <property type="molecule type" value="Genomic_DNA"/>
</dbReference>
<evidence type="ECO:0000256" key="1">
    <source>
        <dbReference type="ARBA" id="ARBA00022737"/>
    </source>
</evidence>
<keyword evidence="3" id="KW-0238">DNA-binding</keyword>
<accession>A0A1J4KPE8</accession>
<dbReference type="RefSeq" id="XP_068364804.1">
    <property type="nucleotide sequence ID" value="XM_068491577.1"/>
</dbReference>
<keyword evidence="2" id="KW-0805">Transcription regulation</keyword>
<dbReference type="CDD" id="cd00167">
    <property type="entry name" value="SANT"/>
    <property type="match status" value="2"/>
</dbReference>
<dbReference type="GO" id="GO:0019185">
    <property type="term" value="C:snRNA-activating protein complex"/>
    <property type="evidence" value="ECO:0007669"/>
    <property type="project" value="TreeGrafter"/>
</dbReference>
<dbReference type="PANTHER" id="PTHR46621">
    <property type="entry name" value="SNRNA-ACTIVATING PROTEIN COMPLEX SUBUNIT 4"/>
    <property type="match status" value="1"/>
</dbReference>
<comment type="caution">
    <text evidence="8">The sequence shown here is derived from an EMBL/GenBank/DDBJ whole genome shotgun (WGS) entry which is preliminary data.</text>
</comment>
<organism evidence="8 9">
    <name type="scientific">Tritrichomonas foetus</name>
    <dbReference type="NCBI Taxonomy" id="1144522"/>
    <lineage>
        <taxon>Eukaryota</taxon>
        <taxon>Metamonada</taxon>
        <taxon>Parabasalia</taxon>
        <taxon>Tritrichomonadida</taxon>
        <taxon>Tritrichomonadidae</taxon>
        <taxon>Tritrichomonas</taxon>
    </lineage>
</organism>
<dbReference type="InterPro" id="IPR009057">
    <property type="entry name" value="Homeodomain-like_sf"/>
</dbReference>
<evidence type="ECO:0000256" key="5">
    <source>
        <dbReference type="ARBA" id="ARBA00023242"/>
    </source>
</evidence>
<dbReference type="VEuPathDB" id="TrichDB:TRFO_03890"/>
<feature type="domain" description="Myb-like" evidence="6">
    <location>
        <begin position="100"/>
        <end position="151"/>
    </location>
</feature>
<dbReference type="SUPFAM" id="SSF46689">
    <property type="entry name" value="Homeodomain-like"/>
    <property type="match status" value="1"/>
</dbReference>
<dbReference type="Proteomes" id="UP000179807">
    <property type="component" value="Unassembled WGS sequence"/>
</dbReference>
<evidence type="ECO:0000259" key="7">
    <source>
        <dbReference type="PROSITE" id="PS51294"/>
    </source>
</evidence>
<dbReference type="GO" id="GO:0000978">
    <property type="term" value="F:RNA polymerase II cis-regulatory region sequence-specific DNA binding"/>
    <property type="evidence" value="ECO:0007669"/>
    <property type="project" value="TreeGrafter"/>
</dbReference>
<evidence type="ECO:0000256" key="3">
    <source>
        <dbReference type="ARBA" id="ARBA00023125"/>
    </source>
</evidence>
<dbReference type="FunFam" id="1.10.10.60:FF:000010">
    <property type="entry name" value="Transcriptional activator Myb isoform A"/>
    <property type="match status" value="1"/>
</dbReference>
<evidence type="ECO:0000256" key="4">
    <source>
        <dbReference type="ARBA" id="ARBA00023163"/>
    </source>
</evidence>
<evidence type="ECO:0000313" key="8">
    <source>
        <dbReference type="EMBL" id="OHT11668.1"/>
    </source>
</evidence>
<dbReference type="PROSITE" id="PS51294">
    <property type="entry name" value="HTH_MYB"/>
    <property type="match status" value="2"/>
</dbReference>
<dbReference type="Pfam" id="PF13921">
    <property type="entry name" value="Myb_DNA-bind_6"/>
    <property type="match status" value="1"/>
</dbReference>
<dbReference type="GeneID" id="94826281"/>